<accession>A0A0G0UWF2</accession>
<dbReference type="AlphaFoldDB" id="A0A0G0UWF2"/>
<sequence length="54" mass="6012">MSPEALPLGYESMSENENALERFLFSNNKGGTTQSKAFRPLSIVYLPDGRQGYV</sequence>
<dbReference type="Proteomes" id="UP000034190">
    <property type="component" value="Unassembled WGS sequence"/>
</dbReference>
<proteinExistence type="predicted"/>
<reference evidence="1 2" key="1">
    <citation type="journal article" date="2015" name="Nature">
        <title>rRNA introns, odd ribosomes, and small enigmatic genomes across a large radiation of phyla.</title>
        <authorList>
            <person name="Brown C.T."/>
            <person name="Hug L.A."/>
            <person name="Thomas B.C."/>
            <person name="Sharon I."/>
            <person name="Castelle C.J."/>
            <person name="Singh A."/>
            <person name="Wilkins M.J."/>
            <person name="Williams K.H."/>
            <person name="Banfield J.F."/>
        </authorList>
    </citation>
    <scope>NUCLEOTIDE SEQUENCE [LARGE SCALE GENOMIC DNA]</scope>
</reference>
<evidence type="ECO:0000313" key="2">
    <source>
        <dbReference type="Proteomes" id="UP000034190"/>
    </source>
</evidence>
<organism evidence="1 2">
    <name type="scientific">Candidatus Falkowbacteria bacterium GW2011_GWA2_41_14</name>
    <dbReference type="NCBI Taxonomy" id="1618635"/>
    <lineage>
        <taxon>Bacteria</taxon>
        <taxon>Candidatus Falkowiibacteriota</taxon>
    </lineage>
</organism>
<gene>
    <name evidence="1" type="ORF">UU43_C0001G0021</name>
</gene>
<dbReference type="EMBL" id="LCAP01000001">
    <property type="protein sequence ID" value="KKR91841.1"/>
    <property type="molecule type" value="Genomic_DNA"/>
</dbReference>
<comment type="caution">
    <text evidence="1">The sequence shown here is derived from an EMBL/GenBank/DDBJ whole genome shotgun (WGS) entry which is preliminary data.</text>
</comment>
<protein>
    <submittedName>
        <fullName evidence="1">Uncharacterized protein</fullName>
    </submittedName>
</protein>
<evidence type="ECO:0000313" key="1">
    <source>
        <dbReference type="EMBL" id="KKR91841.1"/>
    </source>
</evidence>
<name>A0A0G0UWF2_9BACT</name>